<name>D6Y875_THEBD</name>
<evidence type="ECO:0000256" key="8">
    <source>
        <dbReference type="PIRSR" id="PIRSR001434-2"/>
    </source>
</evidence>
<dbReference type="InterPro" id="IPR015421">
    <property type="entry name" value="PyrdxlP-dep_Trfase_major"/>
</dbReference>
<comment type="similarity">
    <text evidence="2 9">Belongs to the trans-sulfuration enzymes family.</text>
</comment>
<accession>D6Y875</accession>
<dbReference type="Gene3D" id="3.40.640.10">
    <property type="entry name" value="Type I PLP-dependent aspartate aminotransferase-like (Major domain)"/>
    <property type="match status" value="1"/>
</dbReference>
<dbReference type="PANTHER" id="PTHR11808">
    <property type="entry name" value="TRANS-SULFURATION ENZYME FAMILY MEMBER"/>
    <property type="match status" value="1"/>
</dbReference>
<dbReference type="GO" id="GO:0030170">
    <property type="term" value="F:pyridoxal phosphate binding"/>
    <property type="evidence" value="ECO:0007669"/>
    <property type="project" value="InterPro"/>
</dbReference>
<evidence type="ECO:0000256" key="5">
    <source>
        <dbReference type="ARBA" id="ARBA00066530"/>
    </source>
</evidence>
<evidence type="ECO:0000256" key="9">
    <source>
        <dbReference type="RuleBase" id="RU362118"/>
    </source>
</evidence>
<dbReference type="NCBIfam" id="NF005871">
    <property type="entry name" value="PRK07811.1"/>
    <property type="match status" value="1"/>
</dbReference>
<dbReference type="HOGENOM" id="CLU_018986_2_0_11"/>
<evidence type="ECO:0000256" key="7">
    <source>
        <dbReference type="ARBA" id="ARBA00083849"/>
    </source>
</evidence>
<dbReference type="CDD" id="cd00614">
    <property type="entry name" value="CGS_like"/>
    <property type="match status" value="1"/>
</dbReference>
<dbReference type="FunFam" id="3.90.1150.10:FF:000008">
    <property type="entry name" value="Cystathionine gamma-synthase"/>
    <property type="match status" value="1"/>
</dbReference>
<dbReference type="SUPFAM" id="SSF53383">
    <property type="entry name" value="PLP-dependent transferases"/>
    <property type="match status" value="1"/>
</dbReference>
<evidence type="ECO:0000256" key="1">
    <source>
        <dbReference type="ARBA" id="ARBA00001933"/>
    </source>
</evidence>
<dbReference type="InterPro" id="IPR015422">
    <property type="entry name" value="PyrdxlP-dep_Trfase_small"/>
</dbReference>
<reference evidence="10 11" key="1">
    <citation type="submission" date="2010-01" db="EMBL/GenBank/DDBJ databases">
        <title>The complete genome of Thermobispora bispora DSM 43833.</title>
        <authorList>
            <consortium name="US DOE Joint Genome Institute (JGI-PGF)"/>
            <person name="Lucas S."/>
            <person name="Copeland A."/>
            <person name="Lapidus A."/>
            <person name="Glavina del Rio T."/>
            <person name="Dalin E."/>
            <person name="Tice H."/>
            <person name="Bruce D."/>
            <person name="Goodwin L."/>
            <person name="Pitluck S."/>
            <person name="Kyrpides N."/>
            <person name="Mavromatis K."/>
            <person name="Ivanova N."/>
            <person name="Mikhailova N."/>
            <person name="Chertkov O."/>
            <person name="Brettin T."/>
            <person name="Detter J.C."/>
            <person name="Han C."/>
            <person name="Larimer F."/>
            <person name="Land M."/>
            <person name="Hauser L."/>
            <person name="Markowitz V."/>
            <person name="Cheng J.-F."/>
            <person name="Hugenholtz P."/>
            <person name="Woyke T."/>
            <person name="Wu D."/>
            <person name="Jando M."/>
            <person name="Schneider S."/>
            <person name="Klenk H.-P."/>
            <person name="Eisen J.A."/>
        </authorList>
    </citation>
    <scope>NUCLEOTIDE SEQUENCE [LARGE SCALE GENOMIC DNA]</scope>
    <source>
        <strain evidence="11">ATCC 19993 / DSM 43833 / CBS 139.67 / JCM 10125 / KCTC 9307 / NBRC 14880 / R51</strain>
    </source>
</reference>
<evidence type="ECO:0000256" key="4">
    <source>
        <dbReference type="ARBA" id="ARBA00051441"/>
    </source>
</evidence>
<organism evidence="10 11">
    <name type="scientific">Thermobispora bispora (strain ATCC 19993 / DSM 43833 / CBS 139.67 / JCM 10125 / KCTC 9307 / NBRC 14880 / R51)</name>
    <dbReference type="NCBI Taxonomy" id="469371"/>
    <lineage>
        <taxon>Bacteria</taxon>
        <taxon>Bacillati</taxon>
        <taxon>Actinomycetota</taxon>
        <taxon>Actinomycetes</taxon>
        <taxon>Streptosporangiales</taxon>
        <taxon>Streptosporangiaceae</taxon>
        <taxon>Thermobispora</taxon>
    </lineage>
</organism>
<dbReference type="Proteomes" id="UP000006640">
    <property type="component" value="Chromosome"/>
</dbReference>
<dbReference type="Pfam" id="PF01053">
    <property type="entry name" value="Cys_Met_Meta_PP"/>
    <property type="match status" value="1"/>
</dbReference>
<gene>
    <name evidence="10" type="ordered locus">Tbis_3117</name>
</gene>
<comment type="catalytic activity">
    <reaction evidence="4">
        <text>O-succinyl-L-homoserine + L-cysteine = L,L-cystathionine + succinate + H(+)</text>
        <dbReference type="Rhea" id="RHEA:20397"/>
        <dbReference type="ChEBI" id="CHEBI:15378"/>
        <dbReference type="ChEBI" id="CHEBI:30031"/>
        <dbReference type="ChEBI" id="CHEBI:35235"/>
        <dbReference type="ChEBI" id="CHEBI:57661"/>
        <dbReference type="ChEBI" id="CHEBI:58161"/>
        <dbReference type="EC" id="2.5.1.48"/>
    </reaction>
</comment>
<dbReference type="GO" id="GO:0019346">
    <property type="term" value="P:transsulfuration"/>
    <property type="evidence" value="ECO:0007669"/>
    <property type="project" value="InterPro"/>
</dbReference>
<evidence type="ECO:0000313" key="11">
    <source>
        <dbReference type="Proteomes" id="UP000006640"/>
    </source>
</evidence>
<dbReference type="InterPro" id="IPR054542">
    <property type="entry name" value="Cys_met_metab_PP"/>
</dbReference>
<dbReference type="FunFam" id="3.40.640.10:FF:000009">
    <property type="entry name" value="Cystathionine gamma-synthase homolog"/>
    <property type="match status" value="1"/>
</dbReference>
<dbReference type="InterPro" id="IPR000277">
    <property type="entry name" value="Cys/Met-Metab_PyrdxlP-dep_enz"/>
</dbReference>
<proteinExistence type="inferred from homology"/>
<dbReference type="RefSeq" id="WP_013133344.1">
    <property type="nucleotide sequence ID" value="NC_014165.1"/>
</dbReference>
<dbReference type="GO" id="GO:0004123">
    <property type="term" value="F:cystathionine gamma-lyase activity"/>
    <property type="evidence" value="ECO:0007669"/>
    <property type="project" value="TreeGrafter"/>
</dbReference>
<keyword evidence="10" id="KW-0456">Lyase</keyword>
<dbReference type="AlphaFoldDB" id="D6Y875"/>
<dbReference type="STRING" id="469371.Tbis_3117"/>
<sequence length="379" mass="40213">MNHGFETLAIHAGQEPDPHTGAVVPPIYAVSTYKQDGVGGLRSGYEYSRSANPTRTALEEALAAVEGGVRGLAFASGLAAEDTLIRTVCRPGDHVLIPDDAYGGTYRLFAKVLERWGLAYEPVPMGDLDAVRAAVRDTTKVIWVETPTNPLLTVADIAALAGIAHEAGALLVVDNTFASPYLQQPLALGADVVVHSTTKYIGGHSDVVGGALIVRSTELGERLAYHQNAMGAVAGPFDAWLVLRGLKTLAVRMERHCDNAERVVEMLRAHPRVTQVLYPGLPGHPGHEVAAKQMRRFGGMVSFRVAGGEEEAVEICGRTRLFTLGESLGGVESLIEHPGRMTHASAAGSPLEVPSDLIRLSVGIETIDDLLADLAQALG</sequence>
<keyword evidence="11" id="KW-1185">Reference proteome</keyword>
<dbReference type="OrthoDB" id="9780685at2"/>
<feature type="modified residue" description="N6-(pyridoxal phosphate)lysine" evidence="8">
    <location>
        <position position="199"/>
    </location>
</feature>
<protein>
    <recommendedName>
        <fullName evidence="6">Cystathionine gamma-synthase</fullName>
        <ecNumber evidence="5">2.5.1.48</ecNumber>
    </recommendedName>
    <alternativeName>
        <fullName evidence="7">O-succinylhomoserine (thiol)-lyase</fullName>
    </alternativeName>
</protein>
<dbReference type="GO" id="GO:0005737">
    <property type="term" value="C:cytoplasm"/>
    <property type="evidence" value="ECO:0007669"/>
    <property type="project" value="TreeGrafter"/>
</dbReference>
<comment type="cofactor">
    <cofactor evidence="1 9">
        <name>pyridoxal 5'-phosphate</name>
        <dbReference type="ChEBI" id="CHEBI:597326"/>
    </cofactor>
</comment>
<dbReference type="GO" id="GO:0019343">
    <property type="term" value="P:cysteine biosynthetic process via cystathionine"/>
    <property type="evidence" value="ECO:0007669"/>
    <property type="project" value="TreeGrafter"/>
</dbReference>
<keyword evidence="3 8" id="KW-0663">Pyridoxal phosphate</keyword>
<dbReference type="Gene3D" id="3.90.1150.10">
    <property type="entry name" value="Aspartate Aminotransferase, domain 1"/>
    <property type="match status" value="1"/>
</dbReference>
<dbReference type="PANTHER" id="PTHR11808:SF15">
    <property type="entry name" value="CYSTATHIONINE GAMMA-LYASE"/>
    <property type="match status" value="1"/>
</dbReference>
<dbReference type="PROSITE" id="PS00868">
    <property type="entry name" value="CYS_MET_METAB_PP"/>
    <property type="match status" value="1"/>
</dbReference>
<dbReference type="PIRSF" id="PIRSF001434">
    <property type="entry name" value="CGS"/>
    <property type="match status" value="1"/>
</dbReference>
<evidence type="ECO:0000313" key="10">
    <source>
        <dbReference type="EMBL" id="ADG89811.1"/>
    </source>
</evidence>
<dbReference type="EC" id="2.5.1.48" evidence="5"/>
<dbReference type="eggNOG" id="COG0626">
    <property type="taxonomic scope" value="Bacteria"/>
</dbReference>
<evidence type="ECO:0000256" key="6">
    <source>
        <dbReference type="ARBA" id="ARBA00068008"/>
    </source>
</evidence>
<dbReference type="EMBL" id="CP001874">
    <property type="protein sequence ID" value="ADG89811.1"/>
    <property type="molecule type" value="Genomic_DNA"/>
</dbReference>
<evidence type="ECO:0000256" key="2">
    <source>
        <dbReference type="ARBA" id="ARBA00009077"/>
    </source>
</evidence>
<evidence type="ECO:0000256" key="3">
    <source>
        <dbReference type="ARBA" id="ARBA00022898"/>
    </source>
</evidence>
<dbReference type="KEGG" id="tbi:Tbis_3117"/>
<dbReference type="GO" id="GO:0003962">
    <property type="term" value="F:cystathionine gamma-synthase activity"/>
    <property type="evidence" value="ECO:0007669"/>
    <property type="project" value="UniProtKB-EC"/>
</dbReference>
<dbReference type="InterPro" id="IPR015424">
    <property type="entry name" value="PyrdxlP-dep_Trfase"/>
</dbReference>